<comment type="similarity">
    <text evidence="5">Belongs to the HIPP family.</text>
</comment>
<protein>
    <recommendedName>
        <fullName evidence="7">HMA domain-containing protein</fullName>
    </recommendedName>
</protein>
<feature type="compositionally biased region" description="Low complexity" evidence="6">
    <location>
        <begin position="76"/>
        <end position="89"/>
    </location>
</feature>
<evidence type="ECO:0000259" key="7">
    <source>
        <dbReference type="PROSITE" id="PS50846"/>
    </source>
</evidence>
<feature type="compositionally biased region" description="Gly residues" evidence="6">
    <location>
        <begin position="225"/>
        <end position="248"/>
    </location>
</feature>
<dbReference type="GO" id="GO:0046872">
    <property type="term" value="F:metal ion binding"/>
    <property type="evidence" value="ECO:0007669"/>
    <property type="project" value="UniProtKB-KW"/>
</dbReference>
<sequence length="494" mass="52309">MKMQTCVLKVNIQCHCDGCKKKIKKLLQKVDGVYNATVNAEQGKVTVAGNFDPAKLIKKLEKSGKHAQIMGGPKGFNNFQNLPNNQFKNMKVENGKGGGGGGKDNKSQKGGKGGQQQQQQQQMQQFKGPKDLKMAHKDQKSVKFNLQDDYIDASDVDDFDDDFDEFDDDFDDEDFDDEDDGEFSHGYAQGHGHGHHLPNKITPAMMGNVNRPHGPPHGMMINGPMKGGGAGGGGGGGGGNAKKGGGGDFEIPVVIKGKGGNNDSKKGNSGKNGGDGGKSGHNHGKGGNQKQESKEKHGGKSGGIAAFLGFGRKSKNGRESSSTTTTDKGSTGNGGSAGNNHKNGVKKGGGKNDGVHNPNKTKQVYHDIDINGAHGPKSMGQVGQVRPMGNYSGMANFPAVQGLPAGAPPAMNGGYYQGMGMGGGPNPYSNQQYMAMMMNQQRQNGNDMFQPMMYARPPYPAVNYMPPPPMPSHPMSDPYAHFFSDENANSCSIM</sequence>
<proteinExistence type="inferred from homology"/>
<organism evidence="8 9">
    <name type="scientific">Jatropha curcas</name>
    <name type="common">Barbados nut</name>
    <dbReference type="NCBI Taxonomy" id="180498"/>
    <lineage>
        <taxon>Eukaryota</taxon>
        <taxon>Viridiplantae</taxon>
        <taxon>Streptophyta</taxon>
        <taxon>Embryophyta</taxon>
        <taxon>Tracheophyta</taxon>
        <taxon>Spermatophyta</taxon>
        <taxon>Magnoliopsida</taxon>
        <taxon>eudicotyledons</taxon>
        <taxon>Gunneridae</taxon>
        <taxon>Pentapetalae</taxon>
        <taxon>rosids</taxon>
        <taxon>fabids</taxon>
        <taxon>Malpighiales</taxon>
        <taxon>Euphorbiaceae</taxon>
        <taxon>Crotonoideae</taxon>
        <taxon>Jatropheae</taxon>
        <taxon>Jatropha</taxon>
    </lineage>
</organism>
<evidence type="ECO:0000256" key="2">
    <source>
        <dbReference type="ARBA" id="ARBA00022723"/>
    </source>
</evidence>
<reference evidence="8 9" key="1">
    <citation type="journal article" date="2014" name="PLoS ONE">
        <title>Global Analysis of Gene Expression Profiles in Physic Nut (Jatropha curcas L.) Seedlings Exposed to Salt Stress.</title>
        <authorList>
            <person name="Zhang L."/>
            <person name="Zhang C."/>
            <person name="Wu P."/>
            <person name="Chen Y."/>
            <person name="Li M."/>
            <person name="Jiang H."/>
            <person name="Wu G."/>
        </authorList>
    </citation>
    <scope>NUCLEOTIDE SEQUENCE [LARGE SCALE GENOMIC DNA]</scope>
    <source>
        <strain evidence="9">cv. GZQX0401</strain>
        <tissue evidence="8">Young leaves</tissue>
    </source>
</reference>
<evidence type="ECO:0000313" key="8">
    <source>
        <dbReference type="EMBL" id="KDP23540.1"/>
    </source>
</evidence>
<keyword evidence="3" id="KW-0449">Lipoprotein</keyword>
<keyword evidence="4" id="KW-0636">Prenylation</keyword>
<dbReference type="InterPro" id="IPR036163">
    <property type="entry name" value="HMA_dom_sf"/>
</dbReference>
<dbReference type="STRING" id="180498.A0A067JU71"/>
<dbReference type="InterPro" id="IPR006121">
    <property type="entry name" value="HMA_dom"/>
</dbReference>
<name>A0A067JU71_JATCU</name>
<evidence type="ECO:0000256" key="6">
    <source>
        <dbReference type="SAM" id="MobiDB-lite"/>
    </source>
</evidence>
<feature type="domain" description="HMA" evidence="7">
    <location>
        <begin position="3"/>
        <end position="68"/>
    </location>
</feature>
<keyword evidence="2" id="KW-0479">Metal-binding</keyword>
<evidence type="ECO:0000256" key="5">
    <source>
        <dbReference type="ARBA" id="ARBA00024045"/>
    </source>
</evidence>
<keyword evidence="9" id="KW-1185">Reference proteome</keyword>
<feature type="region of interest" description="Disordered" evidence="6">
    <location>
        <begin position="224"/>
        <end position="360"/>
    </location>
</feature>
<dbReference type="AlphaFoldDB" id="A0A067JU71"/>
<dbReference type="SUPFAM" id="SSF55008">
    <property type="entry name" value="HMA, heavy metal-associated domain"/>
    <property type="match status" value="1"/>
</dbReference>
<dbReference type="Proteomes" id="UP000027138">
    <property type="component" value="Unassembled WGS sequence"/>
</dbReference>
<dbReference type="PANTHER" id="PTHR45868:SF83">
    <property type="entry name" value="HEAVY METAL-ASSOCIATED ISOPRENYLATED PLANT PROTEIN 33"/>
    <property type="match status" value="1"/>
</dbReference>
<evidence type="ECO:0000256" key="4">
    <source>
        <dbReference type="ARBA" id="ARBA00023289"/>
    </source>
</evidence>
<dbReference type="EMBL" id="KK915213">
    <property type="protein sequence ID" value="KDP23540.1"/>
    <property type="molecule type" value="Genomic_DNA"/>
</dbReference>
<evidence type="ECO:0000313" key="9">
    <source>
        <dbReference type="Proteomes" id="UP000027138"/>
    </source>
</evidence>
<feature type="compositionally biased region" description="Low complexity" evidence="6">
    <location>
        <begin position="115"/>
        <end position="127"/>
    </location>
</feature>
<feature type="region of interest" description="Disordered" evidence="6">
    <location>
        <begin position="67"/>
        <end position="137"/>
    </location>
</feature>
<dbReference type="PROSITE" id="PS50846">
    <property type="entry name" value="HMA_2"/>
    <property type="match status" value="1"/>
</dbReference>
<gene>
    <name evidence="8" type="ORF">JCGZ_23373</name>
</gene>
<feature type="compositionally biased region" description="Gly residues" evidence="6">
    <location>
        <begin position="270"/>
        <end position="279"/>
    </location>
</feature>
<keyword evidence="1" id="KW-0488">Methylation</keyword>
<feature type="compositionally biased region" description="Basic and acidic residues" evidence="6">
    <location>
        <begin position="128"/>
        <end position="137"/>
    </location>
</feature>
<dbReference type="Pfam" id="PF00403">
    <property type="entry name" value="HMA"/>
    <property type="match status" value="1"/>
</dbReference>
<dbReference type="PANTHER" id="PTHR45868">
    <property type="entry name" value="HEAVY METAL-ASSOCIATED ISOPRENYLATED PLANT PROTEIN 33-RELATED"/>
    <property type="match status" value="1"/>
</dbReference>
<dbReference type="OrthoDB" id="689350at2759"/>
<feature type="compositionally biased region" description="Low complexity" evidence="6">
    <location>
        <begin position="320"/>
        <end position="330"/>
    </location>
</feature>
<evidence type="ECO:0000256" key="3">
    <source>
        <dbReference type="ARBA" id="ARBA00023288"/>
    </source>
</evidence>
<evidence type="ECO:0000256" key="1">
    <source>
        <dbReference type="ARBA" id="ARBA00022481"/>
    </source>
</evidence>
<dbReference type="CDD" id="cd00371">
    <property type="entry name" value="HMA"/>
    <property type="match status" value="1"/>
</dbReference>
<dbReference type="Gene3D" id="3.30.70.100">
    <property type="match status" value="1"/>
</dbReference>
<accession>A0A067JU71</accession>